<dbReference type="RefSeq" id="WP_085627705.1">
    <property type="nucleotide sequence ID" value="NZ_JAFBWU010000014.1"/>
</dbReference>
<accession>A0A9Q2NYT7</accession>
<dbReference type="GeneID" id="62639442"/>
<evidence type="ECO:0000313" key="4">
    <source>
        <dbReference type="Proteomes" id="UP000755667"/>
    </source>
</evidence>
<proteinExistence type="predicted"/>
<reference evidence="2 5" key="1">
    <citation type="submission" date="2021-01" db="EMBL/GenBank/DDBJ databases">
        <title>Diatom-associated Roseobacters Show Island Model of Population Structure.</title>
        <authorList>
            <person name="Qu L."/>
            <person name="Feng X."/>
            <person name="Chen Y."/>
            <person name="Li L."/>
            <person name="Wang X."/>
            <person name="Hu Z."/>
            <person name="Wang H."/>
            <person name="Luo H."/>
        </authorList>
    </citation>
    <scope>NUCLEOTIDE SEQUENCE</scope>
    <source>
        <strain evidence="3 5">CC28-63</strain>
        <strain evidence="2">CC28-69</strain>
    </source>
</reference>
<dbReference type="InterPro" id="IPR005358">
    <property type="entry name" value="Puta_zinc/iron-chelating_dom"/>
</dbReference>
<keyword evidence="5" id="KW-1185">Reference proteome</keyword>
<gene>
    <name evidence="2" type="ORF">JQX41_18750</name>
    <name evidence="3" type="ORF">JQX48_18770</name>
</gene>
<comment type="caution">
    <text evidence="2">The sequence shown here is derived from an EMBL/GenBank/DDBJ whole genome shotgun (WGS) entry which is preliminary data.</text>
</comment>
<dbReference type="OrthoDB" id="259086at2"/>
<sequence>MSKIPTLADRLNKARTPSTPEVSDRAKRGLVAYIGAQPDTARATKDLADGTAATGIGRVALSGLSPQGLACADGCAFCCILSGADGGTITEAEAVALHSALAPLAGQPDGRAWHPKACPSLDPETRSCRAYEARPMICRAYVSTDVEACKSVSEGQAVPGPGTLGPYHTYLAAIGLSRAALKGVKRVSTYALAQVAAAAVDGVSLDEALVHARHKPTELDAELKRSKRDISRV</sequence>
<protein>
    <submittedName>
        <fullName evidence="2">YkgJ family cysteine cluster protein</fullName>
    </submittedName>
</protein>
<feature type="region of interest" description="Disordered" evidence="1">
    <location>
        <begin position="1"/>
        <end position="24"/>
    </location>
</feature>
<name>A0A9Q2NYT7_9RHOB</name>
<evidence type="ECO:0000313" key="2">
    <source>
        <dbReference type="EMBL" id="MBM2414363.1"/>
    </source>
</evidence>
<evidence type="ECO:0000313" key="5">
    <source>
        <dbReference type="Proteomes" id="UP000809440"/>
    </source>
</evidence>
<dbReference type="Proteomes" id="UP000809440">
    <property type="component" value="Unassembled WGS sequence"/>
</dbReference>
<evidence type="ECO:0000256" key="1">
    <source>
        <dbReference type="SAM" id="MobiDB-lite"/>
    </source>
</evidence>
<dbReference type="Pfam" id="PF03692">
    <property type="entry name" value="CxxCxxCC"/>
    <property type="match status" value="1"/>
</dbReference>
<organism evidence="2 4">
    <name type="scientific">Marivita cryptomonadis</name>
    <dbReference type="NCBI Taxonomy" id="505252"/>
    <lineage>
        <taxon>Bacteria</taxon>
        <taxon>Pseudomonadati</taxon>
        <taxon>Pseudomonadota</taxon>
        <taxon>Alphaproteobacteria</taxon>
        <taxon>Rhodobacterales</taxon>
        <taxon>Roseobacteraceae</taxon>
        <taxon>Marivita</taxon>
    </lineage>
</organism>
<dbReference type="Proteomes" id="UP000755667">
    <property type="component" value="Unassembled WGS sequence"/>
</dbReference>
<dbReference type="EMBL" id="JAFBXF010000014">
    <property type="protein sequence ID" value="MBM2419034.1"/>
    <property type="molecule type" value="Genomic_DNA"/>
</dbReference>
<evidence type="ECO:0000313" key="3">
    <source>
        <dbReference type="EMBL" id="MBM2419034.1"/>
    </source>
</evidence>
<dbReference type="AlphaFoldDB" id="A0A9Q2NYT7"/>
<dbReference type="EMBL" id="JAFBXE010000014">
    <property type="protein sequence ID" value="MBM2414363.1"/>
    <property type="molecule type" value="Genomic_DNA"/>
</dbReference>